<proteinExistence type="predicted"/>
<dbReference type="AlphaFoldDB" id="Q1D9P7"/>
<dbReference type="eggNOG" id="COG2885">
    <property type="taxonomic scope" value="Bacteria"/>
</dbReference>
<keyword evidence="2" id="KW-1185">Reference proteome</keyword>
<dbReference type="STRING" id="246197.MXAN_2406"/>
<dbReference type="EMBL" id="CP000113">
    <property type="protein sequence ID" value="ABF86687.1"/>
    <property type="molecule type" value="Genomic_DNA"/>
</dbReference>
<dbReference type="OrthoDB" id="5380175at2"/>
<name>Q1D9P7_MYXXD</name>
<dbReference type="EnsemblBacteria" id="ABF86687">
    <property type="protein sequence ID" value="ABF86687"/>
    <property type="gene ID" value="MXAN_2406"/>
</dbReference>
<dbReference type="HOGENOM" id="CLU_885146_0_0_7"/>
<reference evidence="1 2" key="1">
    <citation type="journal article" date="2006" name="Proc. Natl. Acad. Sci. U.S.A.">
        <title>Evolution of sensory complexity recorded in a myxobacterial genome.</title>
        <authorList>
            <person name="Goldman B.S."/>
            <person name="Nierman W.C."/>
            <person name="Kaiser D."/>
            <person name="Slater S.C."/>
            <person name="Durkin A.S."/>
            <person name="Eisen J.A."/>
            <person name="Ronning C.M."/>
            <person name="Barbazuk W.B."/>
            <person name="Blanchard M."/>
            <person name="Field C."/>
            <person name="Halling C."/>
            <person name="Hinkle G."/>
            <person name="Iartchuk O."/>
            <person name="Kim H.S."/>
            <person name="Mackenzie C."/>
            <person name="Madupu R."/>
            <person name="Miller N."/>
            <person name="Shvartsbeyn A."/>
            <person name="Sullivan S.A."/>
            <person name="Vaudin M."/>
            <person name="Wiegand R."/>
            <person name="Kaplan H.B."/>
        </authorList>
    </citation>
    <scope>NUCLEOTIDE SEQUENCE [LARGE SCALE GENOMIC DNA]</scope>
    <source>
        <strain evidence="2">DK1622</strain>
    </source>
</reference>
<evidence type="ECO:0000313" key="2">
    <source>
        <dbReference type="Proteomes" id="UP000002402"/>
    </source>
</evidence>
<dbReference type="KEGG" id="mxa:MXAN_2406"/>
<gene>
    <name evidence="1" type="ordered locus">MXAN_2406</name>
</gene>
<protein>
    <submittedName>
        <fullName evidence="1">Uncharacterized protein</fullName>
    </submittedName>
</protein>
<dbReference type="Proteomes" id="UP000002402">
    <property type="component" value="Chromosome"/>
</dbReference>
<accession>Q1D9P7</accession>
<evidence type="ECO:0000313" key="1">
    <source>
        <dbReference type="EMBL" id="ABF86687.1"/>
    </source>
</evidence>
<sequence>MGLACRATRAGLRAVAFTSCFIGGAVLPSRPALALVSVLSSLALFVGPAEARAQGRSLPSFNLQRLELDPAALGSLMVGTGRTLPQGALRMSVQGHYEQLPFTFQRRWEPGSGRGLVEDRFTMDLTAAYGVLPWLQVAAEVPFIVTQGGTRFRDFNAPEGSGMGTPWLGLRAALKRQDFGFQMAADVSAALPVGSTALLARDDYAVHPRLQVGFLAETWQVGGEAGVLVRKKHELSSVSGFSQDVIGSELRLGATVTSRAGESTRGEVSLVAGLPLQGGRPGGELLLAIRKHALSWLDLYVLGGPGVGAGMDTPTFRFVAGASFSTFRVD</sequence>
<organism evidence="1 2">
    <name type="scientific">Myxococcus xanthus (strain DK1622)</name>
    <dbReference type="NCBI Taxonomy" id="246197"/>
    <lineage>
        <taxon>Bacteria</taxon>
        <taxon>Pseudomonadati</taxon>
        <taxon>Myxococcota</taxon>
        <taxon>Myxococcia</taxon>
        <taxon>Myxococcales</taxon>
        <taxon>Cystobacterineae</taxon>
        <taxon>Myxococcaceae</taxon>
        <taxon>Myxococcus</taxon>
    </lineage>
</organism>